<dbReference type="SUPFAM" id="SSF57701">
    <property type="entry name" value="Zn2/Cys6 DNA-binding domain"/>
    <property type="match status" value="1"/>
</dbReference>
<reference evidence="3" key="1">
    <citation type="journal article" date="2020" name="Stud. Mycol.">
        <title>101 Dothideomycetes genomes: a test case for predicting lifestyles and emergence of pathogens.</title>
        <authorList>
            <person name="Haridas S."/>
            <person name="Albert R."/>
            <person name="Binder M."/>
            <person name="Bloem J."/>
            <person name="Labutti K."/>
            <person name="Salamov A."/>
            <person name="Andreopoulos B."/>
            <person name="Baker S."/>
            <person name="Barry K."/>
            <person name="Bills G."/>
            <person name="Bluhm B."/>
            <person name="Cannon C."/>
            <person name="Castanera R."/>
            <person name="Culley D."/>
            <person name="Daum C."/>
            <person name="Ezra D."/>
            <person name="Gonzalez J."/>
            <person name="Henrissat B."/>
            <person name="Kuo A."/>
            <person name="Liang C."/>
            <person name="Lipzen A."/>
            <person name="Lutzoni F."/>
            <person name="Magnuson J."/>
            <person name="Mondo S."/>
            <person name="Nolan M."/>
            <person name="Ohm R."/>
            <person name="Pangilinan J."/>
            <person name="Park H.-J."/>
            <person name="Ramirez L."/>
            <person name="Alfaro M."/>
            <person name="Sun H."/>
            <person name="Tritt A."/>
            <person name="Yoshinaga Y."/>
            <person name="Zwiers L.-H."/>
            <person name="Turgeon B."/>
            <person name="Goodwin S."/>
            <person name="Spatafora J."/>
            <person name="Crous P."/>
            <person name="Grigoriev I."/>
        </authorList>
    </citation>
    <scope>NUCLEOTIDE SEQUENCE</scope>
    <source>
        <strain evidence="3">CBS 115976</strain>
    </source>
</reference>
<dbReference type="InterPro" id="IPR053157">
    <property type="entry name" value="Sterol_Uptake_Regulator"/>
</dbReference>
<dbReference type="EMBL" id="MU004231">
    <property type="protein sequence ID" value="KAF2673198.1"/>
    <property type="molecule type" value="Genomic_DNA"/>
</dbReference>
<dbReference type="Pfam" id="PF00172">
    <property type="entry name" value="Zn_clus"/>
    <property type="match status" value="1"/>
</dbReference>
<name>A0A6A6UQ27_9PEZI</name>
<dbReference type="InterPro" id="IPR036864">
    <property type="entry name" value="Zn2-C6_fun-type_DNA-bd_sf"/>
</dbReference>
<accession>A0A6A6UQ27</accession>
<dbReference type="InterPro" id="IPR001138">
    <property type="entry name" value="Zn2Cys6_DnaBD"/>
</dbReference>
<dbReference type="OrthoDB" id="416217at2759"/>
<dbReference type="PANTHER" id="PTHR47784:SF5">
    <property type="entry name" value="STEROL UPTAKE CONTROL PROTEIN 2"/>
    <property type="match status" value="1"/>
</dbReference>
<evidence type="ECO:0000256" key="1">
    <source>
        <dbReference type="ARBA" id="ARBA00023242"/>
    </source>
</evidence>
<dbReference type="PROSITE" id="PS00463">
    <property type="entry name" value="ZN2_CY6_FUNGAL_1"/>
    <property type="match status" value="1"/>
</dbReference>
<dbReference type="PANTHER" id="PTHR47784">
    <property type="entry name" value="STEROL UPTAKE CONTROL PROTEIN 2"/>
    <property type="match status" value="1"/>
</dbReference>
<dbReference type="PROSITE" id="PS50048">
    <property type="entry name" value="ZN2_CY6_FUNGAL_2"/>
    <property type="match status" value="1"/>
</dbReference>
<gene>
    <name evidence="3" type="ORF">BT63DRAFT_149291</name>
</gene>
<protein>
    <recommendedName>
        <fullName evidence="2">Zn(2)-C6 fungal-type domain-containing protein</fullName>
    </recommendedName>
</protein>
<evidence type="ECO:0000259" key="2">
    <source>
        <dbReference type="PROSITE" id="PS50048"/>
    </source>
</evidence>
<dbReference type="SMART" id="SM00066">
    <property type="entry name" value="GAL4"/>
    <property type="match status" value="1"/>
</dbReference>
<keyword evidence="1" id="KW-0539">Nucleus</keyword>
<proteinExistence type="predicted"/>
<dbReference type="AlphaFoldDB" id="A0A6A6UQ27"/>
<feature type="domain" description="Zn(2)-C6 fungal-type" evidence="2">
    <location>
        <begin position="48"/>
        <end position="75"/>
    </location>
</feature>
<evidence type="ECO:0000313" key="3">
    <source>
        <dbReference type="EMBL" id="KAF2673198.1"/>
    </source>
</evidence>
<dbReference type="CDD" id="cd00067">
    <property type="entry name" value="GAL4"/>
    <property type="match status" value="1"/>
</dbReference>
<dbReference type="GO" id="GO:0001228">
    <property type="term" value="F:DNA-binding transcription activator activity, RNA polymerase II-specific"/>
    <property type="evidence" value="ECO:0007669"/>
    <property type="project" value="TreeGrafter"/>
</dbReference>
<sequence>MKPGSLADFTNTFILSASESGSGVVLAEVPKAIDPSRQRKAHRKSRYGCVNCRKRRVKCNEGGPCKTCIRRNKKCHRPLEMKEDVLVWPMTEVSGSQNTAMNSLNDHLFHHFEKHAQNTLIFSADVWANALQLCFKYDFLKNAVLSLSARHLAFLQPKDTTYSVTATSLLCRAIAQLREELSKTPGLTHPDAFIATSILFQFEIWTNTDLARDGVFDPSGEHLFTFNRSLKDLFLRNSPLLSKQSSVLLKTIQHNHTVDLAASAQRSNVEVSKRQRSFSKEFSMTRMMRRDLPCATDASHIDLLEIFGGDIAVYSSVINHICLILSFSPDATTTATGLVSSQCIRYITSFPLTCGEPFAAMVHQSEPYALLLLYHFYHAITFLLRSDQYWWVHKRVTASETIVKACLAR</sequence>
<dbReference type="GO" id="GO:0008270">
    <property type="term" value="F:zinc ion binding"/>
    <property type="evidence" value="ECO:0007669"/>
    <property type="project" value="InterPro"/>
</dbReference>
<dbReference type="Proteomes" id="UP000799302">
    <property type="component" value="Unassembled WGS sequence"/>
</dbReference>
<organism evidence="3 4">
    <name type="scientific">Microthyrium microscopicum</name>
    <dbReference type="NCBI Taxonomy" id="703497"/>
    <lineage>
        <taxon>Eukaryota</taxon>
        <taxon>Fungi</taxon>
        <taxon>Dikarya</taxon>
        <taxon>Ascomycota</taxon>
        <taxon>Pezizomycotina</taxon>
        <taxon>Dothideomycetes</taxon>
        <taxon>Dothideomycetes incertae sedis</taxon>
        <taxon>Microthyriales</taxon>
        <taxon>Microthyriaceae</taxon>
        <taxon>Microthyrium</taxon>
    </lineage>
</organism>
<dbReference type="Gene3D" id="4.10.240.10">
    <property type="entry name" value="Zn(2)-C6 fungal-type DNA-binding domain"/>
    <property type="match status" value="1"/>
</dbReference>
<keyword evidence="4" id="KW-1185">Reference proteome</keyword>
<evidence type="ECO:0000313" key="4">
    <source>
        <dbReference type="Proteomes" id="UP000799302"/>
    </source>
</evidence>